<dbReference type="GO" id="GO:0030288">
    <property type="term" value="C:outer membrane-bounded periplasmic space"/>
    <property type="evidence" value="ECO:0007669"/>
    <property type="project" value="TreeGrafter"/>
</dbReference>
<evidence type="ECO:0000313" key="8">
    <source>
        <dbReference type="EMBL" id="AML52364.1"/>
    </source>
</evidence>
<evidence type="ECO:0000256" key="4">
    <source>
        <dbReference type="ARBA" id="ARBA00022496"/>
    </source>
</evidence>
<dbReference type="Gene3D" id="3.40.50.1980">
    <property type="entry name" value="Nitrogenase molybdenum iron protein domain"/>
    <property type="match status" value="2"/>
</dbReference>
<dbReference type="NCBIfam" id="NF008501">
    <property type="entry name" value="PRK11411.1"/>
    <property type="match status" value="1"/>
</dbReference>
<dbReference type="OrthoDB" id="8370650at2"/>
<evidence type="ECO:0000256" key="5">
    <source>
        <dbReference type="ARBA" id="ARBA00022729"/>
    </source>
</evidence>
<evidence type="ECO:0000256" key="6">
    <source>
        <dbReference type="SAM" id="SignalP"/>
    </source>
</evidence>
<protein>
    <submittedName>
        <fullName evidence="8">ABC transporter substrate-binding protein</fullName>
    </submittedName>
</protein>
<dbReference type="SUPFAM" id="SSF53807">
    <property type="entry name" value="Helical backbone' metal receptor"/>
    <property type="match status" value="1"/>
</dbReference>
<keyword evidence="5 6" id="KW-0732">Signal</keyword>
<keyword evidence="4" id="KW-0410">Iron transport</keyword>
<keyword evidence="4" id="KW-0408">Iron</keyword>
<evidence type="ECO:0000313" key="9">
    <source>
        <dbReference type="Proteomes" id="UP000070371"/>
    </source>
</evidence>
<gene>
    <name evidence="8" type="ORF">RC74_14735</name>
</gene>
<dbReference type="InterPro" id="IPR002491">
    <property type="entry name" value="ABC_transptr_periplasmic_BD"/>
</dbReference>
<evidence type="ECO:0000256" key="3">
    <source>
        <dbReference type="ARBA" id="ARBA00022448"/>
    </source>
</evidence>
<evidence type="ECO:0000256" key="1">
    <source>
        <dbReference type="ARBA" id="ARBA00004196"/>
    </source>
</evidence>
<accession>A0A126V225</accession>
<feature type="signal peptide" evidence="6">
    <location>
        <begin position="1"/>
        <end position="22"/>
    </location>
</feature>
<feature type="chain" id="PRO_5007443285" evidence="6">
    <location>
        <begin position="23"/>
        <end position="308"/>
    </location>
</feature>
<proteinExistence type="inferred from homology"/>
<dbReference type="KEGG" id="hat:RC74_14735"/>
<dbReference type="STRING" id="1579316.RC74_14735"/>
<dbReference type="PANTHER" id="PTHR30532">
    <property type="entry name" value="IRON III DICITRATE-BINDING PERIPLASMIC PROTEIN"/>
    <property type="match status" value="1"/>
</dbReference>
<dbReference type="RefSeq" id="WP_038999868.1">
    <property type="nucleotide sequence ID" value="NZ_CP014327.1"/>
</dbReference>
<evidence type="ECO:0000259" key="7">
    <source>
        <dbReference type="PROSITE" id="PS50983"/>
    </source>
</evidence>
<dbReference type="AlphaFoldDB" id="A0A126V225"/>
<sequence length="308" mass="33015">MKPTRRVLLSVLAVGIATPVFAGEISHELGTTMVPENPQRIVVLEFSHIDALVSVGVVPVGIADDNKPERIMPVYGPVIGDTWTSVGTRKTPSLEVIASLQPDLILADKTRHTDAYATLSQIAPTVVMDSLSGDYTASVEQMLLIGEAIGKADAMNARVADHKATMADYAEKIRPYAQNVRAQFGVANGEALFLHAPSSYNGSLLASLGFAPAMTPNEGEGYESNYVTTTLEQLSEINPDVLIIGEYADPSVTDNWENDALWNALKAVKDARVYNVEANTWSRLRGMVAAEQTAQDLLTIVGADGSDS</sequence>
<dbReference type="GO" id="GO:1901678">
    <property type="term" value="P:iron coordination entity transport"/>
    <property type="evidence" value="ECO:0007669"/>
    <property type="project" value="UniProtKB-ARBA"/>
</dbReference>
<dbReference type="PANTHER" id="PTHR30532:SF29">
    <property type="entry name" value="FE(3+) DICITRATE-BINDING PERIPLASMIC PROTEIN"/>
    <property type="match status" value="1"/>
</dbReference>
<dbReference type="EMBL" id="CP014327">
    <property type="protein sequence ID" value="AML52364.1"/>
    <property type="molecule type" value="Genomic_DNA"/>
</dbReference>
<reference evidence="8 9" key="1">
    <citation type="submission" date="2016-02" db="EMBL/GenBank/DDBJ databases">
        <title>Complete genome sequence of Halocynthiibacter arcticus PAMC 20958t from arctic marine sediment.</title>
        <authorList>
            <person name="Lee Y.M."/>
            <person name="Baek K."/>
            <person name="Lee H.K."/>
            <person name="Shin S.C."/>
        </authorList>
    </citation>
    <scope>NUCLEOTIDE SEQUENCE [LARGE SCALE GENOMIC DNA]</scope>
    <source>
        <strain evidence="8">PAMC 20958</strain>
    </source>
</reference>
<organism evidence="8 9">
    <name type="scientific">Falsihalocynthiibacter arcticus</name>
    <dbReference type="NCBI Taxonomy" id="1579316"/>
    <lineage>
        <taxon>Bacteria</taxon>
        <taxon>Pseudomonadati</taxon>
        <taxon>Pseudomonadota</taxon>
        <taxon>Alphaproteobacteria</taxon>
        <taxon>Rhodobacterales</taxon>
        <taxon>Roseobacteraceae</taxon>
        <taxon>Falsihalocynthiibacter</taxon>
    </lineage>
</organism>
<keyword evidence="4" id="KW-0406">Ion transport</keyword>
<comment type="subcellular location">
    <subcellularLocation>
        <location evidence="1">Cell envelope</location>
    </subcellularLocation>
</comment>
<comment type="similarity">
    <text evidence="2">Belongs to the bacterial solute-binding protein 8 family.</text>
</comment>
<dbReference type="Pfam" id="PF01497">
    <property type="entry name" value="Peripla_BP_2"/>
    <property type="match status" value="1"/>
</dbReference>
<dbReference type="PROSITE" id="PS50983">
    <property type="entry name" value="FE_B12_PBP"/>
    <property type="match status" value="1"/>
</dbReference>
<keyword evidence="9" id="KW-1185">Reference proteome</keyword>
<feature type="domain" description="Fe/B12 periplasmic-binding" evidence="7">
    <location>
        <begin position="40"/>
        <end position="305"/>
    </location>
</feature>
<name>A0A126V225_9RHOB</name>
<dbReference type="InterPro" id="IPR051313">
    <property type="entry name" value="Bact_iron-sidero_bind"/>
</dbReference>
<dbReference type="Proteomes" id="UP000070371">
    <property type="component" value="Chromosome"/>
</dbReference>
<dbReference type="CDD" id="cd01146">
    <property type="entry name" value="FhuD"/>
    <property type="match status" value="1"/>
</dbReference>
<keyword evidence="3" id="KW-0813">Transport</keyword>
<evidence type="ECO:0000256" key="2">
    <source>
        <dbReference type="ARBA" id="ARBA00008814"/>
    </source>
</evidence>